<protein>
    <submittedName>
        <fullName evidence="1">Four helix bundle protein</fullName>
    </submittedName>
</protein>
<dbReference type="NCBIfam" id="TIGR02436">
    <property type="entry name" value="four helix bundle protein"/>
    <property type="match status" value="1"/>
</dbReference>
<accession>A0A831Z137</accession>
<dbReference type="PANTHER" id="PTHR38471">
    <property type="entry name" value="FOUR HELIX BUNDLE PROTEIN"/>
    <property type="match status" value="1"/>
</dbReference>
<dbReference type="Gene3D" id="1.20.1440.60">
    <property type="entry name" value="23S rRNA-intervening sequence"/>
    <property type="match status" value="1"/>
</dbReference>
<comment type="caution">
    <text evidence="1">The sequence shown here is derived from an EMBL/GenBank/DDBJ whole genome shotgun (WGS) entry which is preliminary data.</text>
</comment>
<proteinExistence type="predicted"/>
<dbReference type="EMBL" id="DSPJ01000056">
    <property type="protein sequence ID" value="HEX61911.1"/>
    <property type="molecule type" value="Genomic_DNA"/>
</dbReference>
<dbReference type="Pfam" id="PF05635">
    <property type="entry name" value="23S_rRNA_IVP"/>
    <property type="match status" value="1"/>
</dbReference>
<dbReference type="CDD" id="cd16377">
    <property type="entry name" value="23S_rRNA_IVP_like"/>
    <property type="match status" value="1"/>
</dbReference>
<gene>
    <name evidence="1" type="ORF">ENR01_02000</name>
</gene>
<evidence type="ECO:0000313" key="1">
    <source>
        <dbReference type="EMBL" id="HEX61911.1"/>
    </source>
</evidence>
<organism evidence="1">
    <name type="scientific">candidate division WWE3 bacterium</name>
    <dbReference type="NCBI Taxonomy" id="2053526"/>
    <lineage>
        <taxon>Bacteria</taxon>
        <taxon>Katanobacteria</taxon>
    </lineage>
</organism>
<dbReference type="InterPro" id="IPR036583">
    <property type="entry name" value="23S_rRNA_IVS_sf"/>
</dbReference>
<dbReference type="PANTHER" id="PTHR38471:SF2">
    <property type="entry name" value="FOUR HELIX BUNDLE PROTEIN"/>
    <property type="match status" value="1"/>
</dbReference>
<dbReference type="InterPro" id="IPR012657">
    <property type="entry name" value="23S_rRNA-intervening_sequence"/>
</dbReference>
<dbReference type="AlphaFoldDB" id="A0A831Z137"/>
<reference evidence="1" key="1">
    <citation type="journal article" date="2020" name="mSystems">
        <title>Genome- and Community-Level Interaction Insights into Carbon Utilization and Element Cycling Functions of Hydrothermarchaeota in Hydrothermal Sediment.</title>
        <authorList>
            <person name="Zhou Z."/>
            <person name="Liu Y."/>
            <person name="Xu W."/>
            <person name="Pan J."/>
            <person name="Luo Z.H."/>
            <person name="Li M."/>
        </authorList>
    </citation>
    <scope>NUCLEOTIDE SEQUENCE [LARGE SCALE GENOMIC DNA]</scope>
    <source>
        <strain evidence="1">SpSt-361</strain>
    </source>
</reference>
<sequence>MEKEESFKKLNVWKKADELAFAVYQATSRFPKDEIYGLVSQMRRAAVSVPANIAEGAASWSRDEKRRFYVIARASLAELEYFLGFSHRLNYISDKDFEGLAQLREKTGKLLGGLIKSFGDKS</sequence>
<dbReference type="SUPFAM" id="SSF158446">
    <property type="entry name" value="IVS-encoded protein-like"/>
    <property type="match status" value="1"/>
</dbReference>
<name>A0A831Z137_UNCKA</name>